<accession>A0A674B2H2</accession>
<keyword evidence="5" id="KW-0862">Zinc</keyword>
<dbReference type="Pfam" id="PF00628">
    <property type="entry name" value="PHD"/>
    <property type="match status" value="2"/>
</dbReference>
<dbReference type="SMART" id="SM00184">
    <property type="entry name" value="RING"/>
    <property type="match status" value="3"/>
</dbReference>
<evidence type="ECO:0000259" key="13">
    <source>
        <dbReference type="PROSITE" id="PS51805"/>
    </source>
</evidence>
<dbReference type="Ensembl" id="ENSSTUT00000069045.1">
    <property type="protein sequence ID" value="ENSSTUP00000065242.1"/>
    <property type="gene ID" value="ENSSTUG00000028425.1"/>
</dbReference>
<dbReference type="Proteomes" id="UP000472277">
    <property type="component" value="Chromosome 31"/>
</dbReference>
<dbReference type="FunFam" id="3.30.40.10:FF:000080">
    <property type="entry name" value="Histone-lysine N-methyltransferase 2C"/>
    <property type="match status" value="1"/>
</dbReference>
<dbReference type="GeneTree" id="ENSGT00940000166821"/>
<feature type="compositionally biased region" description="Low complexity" evidence="10">
    <location>
        <begin position="668"/>
        <end position="677"/>
    </location>
</feature>
<dbReference type="GO" id="GO:0003713">
    <property type="term" value="F:transcription coactivator activity"/>
    <property type="evidence" value="ECO:0007669"/>
    <property type="project" value="TreeGrafter"/>
</dbReference>
<feature type="compositionally biased region" description="Basic and acidic residues" evidence="10">
    <location>
        <begin position="763"/>
        <end position="776"/>
    </location>
</feature>
<keyword evidence="4 9" id="KW-0863">Zinc-finger</keyword>
<feature type="domain" description="RING-type" evidence="12">
    <location>
        <begin position="278"/>
        <end position="323"/>
    </location>
</feature>
<dbReference type="InterPro" id="IPR034732">
    <property type="entry name" value="EPHD"/>
</dbReference>
<feature type="region of interest" description="Disordered" evidence="10">
    <location>
        <begin position="1"/>
        <end position="61"/>
    </location>
</feature>
<dbReference type="PANTHER" id="PTHR45888:SF1">
    <property type="entry name" value="HISTONE-LYSINE N-METHYLTRANSFERASE 2C"/>
    <property type="match status" value="1"/>
</dbReference>
<dbReference type="CDD" id="cd15509">
    <property type="entry name" value="PHD1_KMT2C_like"/>
    <property type="match status" value="1"/>
</dbReference>
<dbReference type="Pfam" id="PF13771">
    <property type="entry name" value="zf-HC5HC2H"/>
    <property type="match status" value="1"/>
</dbReference>
<keyword evidence="6" id="KW-0805">Transcription regulation</keyword>
<evidence type="ECO:0000256" key="4">
    <source>
        <dbReference type="ARBA" id="ARBA00022771"/>
    </source>
</evidence>
<feature type="region of interest" description="Disordered" evidence="10">
    <location>
        <begin position="458"/>
        <end position="684"/>
    </location>
</feature>
<protein>
    <submittedName>
        <fullName evidence="14">Uncharacterized protein</fullName>
    </submittedName>
</protein>
<feature type="domain" description="PHD-type" evidence="11">
    <location>
        <begin position="322"/>
        <end position="372"/>
    </location>
</feature>
<evidence type="ECO:0000256" key="6">
    <source>
        <dbReference type="ARBA" id="ARBA00023015"/>
    </source>
</evidence>
<evidence type="ECO:0000313" key="15">
    <source>
        <dbReference type="Proteomes" id="UP000472277"/>
    </source>
</evidence>
<feature type="compositionally biased region" description="Polar residues" evidence="10">
    <location>
        <begin position="749"/>
        <end position="758"/>
    </location>
</feature>
<feature type="domain" description="PHD-type" evidence="13">
    <location>
        <begin position="161"/>
        <end position="265"/>
    </location>
</feature>
<dbReference type="InterPro" id="IPR019787">
    <property type="entry name" value="Znf_PHD-finger"/>
</dbReference>
<evidence type="ECO:0000256" key="2">
    <source>
        <dbReference type="ARBA" id="ARBA00022723"/>
    </source>
</evidence>
<dbReference type="InParanoid" id="A0A674B2H2"/>
<evidence type="ECO:0000256" key="8">
    <source>
        <dbReference type="ARBA" id="ARBA00023242"/>
    </source>
</evidence>
<dbReference type="InterPro" id="IPR047004">
    <property type="entry name" value="KMT2C_PHD2"/>
</dbReference>
<evidence type="ECO:0000259" key="12">
    <source>
        <dbReference type="PROSITE" id="PS50089"/>
    </source>
</evidence>
<proteinExistence type="predicted"/>
<feature type="compositionally biased region" description="Polar residues" evidence="10">
    <location>
        <begin position="9"/>
        <end position="18"/>
    </location>
</feature>
<dbReference type="InterPro" id="IPR001965">
    <property type="entry name" value="Znf_PHD"/>
</dbReference>
<dbReference type="PROSITE" id="PS50016">
    <property type="entry name" value="ZF_PHD_2"/>
    <property type="match status" value="3"/>
</dbReference>
<dbReference type="InterPro" id="IPR013083">
    <property type="entry name" value="Znf_RING/FYVE/PHD"/>
</dbReference>
<keyword evidence="7" id="KW-0804">Transcription</keyword>
<dbReference type="InterPro" id="IPR037877">
    <property type="entry name" value="PHD3_KMT2C"/>
</dbReference>
<feature type="compositionally biased region" description="Basic residues" evidence="10">
    <location>
        <begin position="831"/>
        <end position="843"/>
    </location>
</feature>
<feature type="domain" description="PHD-type" evidence="11">
    <location>
        <begin position="275"/>
        <end position="325"/>
    </location>
</feature>
<dbReference type="OMA" id="HHRAMPQ"/>
<evidence type="ECO:0000256" key="9">
    <source>
        <dbReference type="PROSITE-ProRule" id="PRU00175"/>
    </source>
</evidence>
<organism evidence="14 15">
    <name type="scientific">Salmo trutta</name>
    <name type="common">Brown trout</name>
    <dbReference type="NCBI Taxonomy" id="8032"/>
    <lineage>
        <taxon>Eukaryota</taxon>
        <taxon>Metazoa</taxon>
        <taxon>Chordata</taxon>
        <taxon>Craniata</taxon>
        <taxon>Vertebrata</taxon>
        <taxon>Euteleostomi</taxon>
        <taxon>Actinopterygii</taxon>
        <taxon>Neopterygii</taxon>
        <taxon>Teleostei</taxon>
        <taxon>Protacanthopterygii</taxon>
        <taxon>Salmoniformes</taxon>
        <taxon>Salmonidae</taxon>
        <taxon>Salmoninae</taxon>
        <taxon>Salmo</taxon>
    </lineage>
</organism>
<feature type="region of interest" description="Disordered" evidence="10">
    <location>
        <begin position="743"/>
        <end position="885"/>
    </location>
</feature>
<evidence type="ECO:0000256" key="3">
    <source>
        <dbReference type="ARBA" id="ARBA00022737"/>
    </source>
</evidence>
<keyword evidence="2" id="KW-0479">Metal-binding</keyword>
<reference evidence="14" key="1">
    <citation type="submission" date="2025-08" db="UniProtKB">
        <authorList>
            <consortium name="Ensembl"/>
        </authorList>
    </citation>
    <scope>IDENTIFICATION</scope>
</reference>
<feature type="compositionally biased region" description="Polar residues" evidence="10">
    <location>
        <begin position="808"/>
        <end position="818"/>
    </location>
</feature>
<dbReference type="PROSITE" id="PS51805">
    <property type="entry name" value="EPHD"/>
    <property type="match status" value="1"/>
</dbReference>
<dbReference type="CDD" id="cd15511">
    <property type="entry name" value="PHD3_KMT2C"/>
    <property type="match status" value="1"/>
</dbReference>
<feature type="compositionally biased region" description="Low complexity" evidence="10">
    <location>
        <begin position="851"/>
        <end position="863"/>
    </location>
</feature>
<dbReference type="GO" id="GO:0044666">
    <property type="term" value="C:MLL3/4 complex"/>
    <property type="evidence" value="ECO:0007669"/>
    <property type="project" value="InterPro"/>
</dbReference>
<dbReference type="GO" id="GO:0008270">
    <property type="term" value="F:zinc ion binding"/>
    <property type="evidence" value="ECO:0007669"/>
    <property type="project" value="UniProtKB-KW"/>
</dbReference>
<dbReference type="FunFam" id="3.30.40.10:FF:000095">
    <property type="entry name" value="Histone-lysine N-methyltransferase 2C"/>
    <property type="match status" value="1"/>
</dbReference>
<evidence type="ECO:0000259" key="11">
    <source>
        <dbReference type="PROSITE" id="PS50016"/>
    </source>
</evidence>
<dbReference type="GO" id="GO:0042800">
    <property type="term" value="F:histone H3K4 methyltransferase activity"/>
    <property type="evidence" value="ECO:0007669"/>
    <property type="project" value="InterPro"/>
</dbReference>
<evidence type="ECO:0000256" key="5">
    <source>
        <dbReference type="ARBA" id="ARBA00022833"/>
    </source>
</evidence>
<evidence type="ECO:0000256" key="10">
    <source>
        <dbReference type="SAM" id="MobiDB-lite"/>
    </source>
</evidence>
<reference evidence="14" key="2">
    <citation type="submission" date="2025-09" db="UniProtKB">
        <authorList>
            <consortium name="Ensembl"/>
        </authorList>
    </citation>
    <scope>IDENTIFICATION</scope>
</reference>
<comment type="subcellular location">
    <subcellularLocation>
        <location evidence="1">Nucleus</location>
    </subcellularLocation>
</comment>
<keyword evidence="3" id="KW-0677">Repeat</keyword>
<feature type="compositionally biased region" description="Polar residues" evidence="10">
    <location>
        <begin position="560"/>
        <end position="570"/>
    </location>
</feature>
<feature type="region of interest" description="Disordered" evidence="10">
    <location>
        <begin position="91"/>
        <end position="151"/>
    </location>
</feature>
<dbReference type="GO" id="GO:0045944">
    <property type="term" value="P:positive regulation of transcription by RNA polymerase II"/>
    <property type="evidence" value="ECO:0007669"/>
    <property type="project" value="TreeGrafter"/>
</dbReference>
<evidence type="ECO:0000313" key="14">
    <source>
        <dbReference type="Ensembl" id="ENSSTUP00000065242.1"/>
    </source>
</evidence>
<dbReference type="PANTHER" id="PTHR45888">
    <property type="entry name" value="HL01030P-RELATED"/>
    <property type="match status" value="1"/>
</dbReference>
<dbReference type="PROSITE" id="PS50089">
    <property type="entry name" value="ZF_RING_2"/>
    <property type="match status" value="1"/>
</dbReference>
<keyword evidence="15" id="KW-1185">Reference proteome</keyword>
<dbReference type="SMART" id="SM00249">
    <property type="entry name" value="PHD"/>
    <property type="match status" value="4"/>
</dbReference>
<dbReference type="SUPFAM" id="SSF57903">
    <property type="entry name" value="FYVE/PHD zinc finger"/>
    <property type="match status" value="3"/>
</dbReference>
<name>A0A674B2H2_SALTR</name>
<keyword evidence="8" id="KW-0539">Nucleus</keyword>
<sequence>MDGTEADTTDTPAQQQVDSVEVVTTAGPGETEEKPHSPHIQNPQTGDAAEPSAAGPATTRGARSSEQLCAFCYCDARSLLGQGDLRVFDSSPGYERNATGGVGQSNDHRKGQGSADSGGDRTTKPSDSAGEASSGQRGTQDGAESYGELPDPDKASRFWDELAQVGLPGDVDIQSLFEESGQCWAHHRCALWSQGVCVGEGQSLLNVDRSIDSGSTEHCAYCKRLGASIKCCAEGCARLYHYPCAGAAGTFQDIRSLSLLCPDHIELAISRFPDNFICALCDSPGELPDQLFCTSCGQHYHGACLDMAVTPLRRAGWQCPECKVCQTCKNPGEDDKMLVCDMCDKGYHTFCLQPAIDDIPTNGWRCKNCRVCVQCGTRTSGQWHHTSLLCETCVQHQDPSLSCLLCACILDPEHHKDLLSCHSCKRWLHLECERQSSGQADIQPSQGYVCSICRPTLSQPQQAPPQVEDEEVVPEKDTVGLELSPQTATQSHTDSEPVVLMHTDLEPGLKQQRSPPPVHNDPEPELQPVPMHTDTEPEPQPKPIQAATAACENGHEERQPQQATSDQQPGLSVGADAVEQGTDGVSVSKDLSQFHPEMQPAAETHVPSTKGPESPRLTKQEPEKQPLPAQVSREPEQPQDIATGLTKPVKTEPSSENRALKPSTEDIMTMTPPTTTTKEPSTASVIIKEEPMEVSASDNSGVEQVEGLSSLETAVKARRERKGEPMSEVLAGGALEGACALEEVDTTPETESKPNLSHLSPPIEEKPYKTSMERLAEMAASPTHSSPRTMGPSPREPPLHAHPAPGEHSSSVPSTTLILLTPKIGMGKPAISKRKFSPGRPRVKQGAWHGSPHSSVSSPSWSPDQPEGWNVPKTRQLSSGCGSPAWSIRVVNNRGSLWRPDHQNHHRAMPQQSSAYLRLCEVHWQGDA</sequence>
<dbReference type="CDD" id="cd15594">
    <property type="entry name" value="PHD2_KMT2C"/>
    <property type="match status" value="1"/>
</dbReference>
<evidence type="ECO:0000256" key="7">
    <source>
        <dbReference type="ARBA" id="ARBA00023163"/>
    </source>
</evidence>
<feature type="compositionally biased region" description="Basic and acidic residues" evidence="10">
    <location>
        <begin position="649"/>
        <end position="659"/>
    </location>
</feature>
<evidence type="ECO:0000256" key="1">
    <source>
        <dbReference type="ARBA" id="ARBA00004123"/>
    </source>
</evidence>
<dbReference type="InterPro" id="IPR001841">
    <property type="entry name" value="Znf_RING"/>
</dbReference>
<feature type="domain" description="PHD-type" evidence="11">
    <location>
        <begin position="387"/>
        <end position="456"/>
    </location>
</feature>
<dbReference type="AlphaFoldDB" id="A0A674B2H2"/>
<dbReference type="Gene3D" id="3.30.40.10">
    <property type="entry name" value="Zinc/RING finger domain, C3HC4 (zinc finger)"/>
    <property type="match status" value="3"/>
</dbReference>
<dbReference type="InterPro" id="IPR011011">
    <property type="entry name" value="Znf_FYVE_PHD"/>
</dbReference>